<keyword evidence="5" id="KW-1185">Reference proteome</keyword>
<reference evidence="4 5" key="1">
    <citation type="submission" date="2024-02" db="EMBL/GenBank/DDBJ databases">
        <title>De novo assembly and annotation of 12 fungi associated with fruit tree decline syndrome in Ontario, Canada.</title>
        <authorList>
            <person name="Sulman M."/>
            <person name="Ellouze W."/>
            <person name="Ilyukhin E."/>
        </authorList>
    </citation>
    <scope>NUCLEOTIDE SEQUENCE [LARGE SCALE GENOMIC DNA]</scope>
    <source>
        <strain evidence="4 5">M1-105</strain>
    </source>
</reference>
<dbReference type="Gene3D" id="3.30.160.60">
    <property type="entry name" value="Classic Zinc Finger"/>
    <property type="match status" value="1"/>
</dbReference>
<feature type="compositionally biased region" description="Low complexity" evidence="2">
    <location>
        <begin position="171"/>
        <end position="181"/>
    </location>
</feature>
<feature type="compositionally biased region" description="Polar residues" evidence="2">
    <location>
        <begin position="10"/>
        <end position="25"/>
    </location>
</feature>
<feature type="region of interest" description="Disordered" evidence="2">
    <location>
        <begin position="90"/>
        <end position="111"/>
    </location>
</feature>
<dbReference type="PROSITE" id="PS00028">
    <property type="entry name" value="ZINC_FINGER_C2H2_1"/>
    <property type="match status" value="2"/>
</dbReference>
<feature type="region of interest" description="Disordered" evidence="2">
    <location>
        <begin position="129"/>
        <end position="214"/>
    </location>
</feature>
<comment type="caution">
    <text evidence="4">The sequence shown here is derived from an EMBL/GenBank/DDBJ whole genome shotgun (WGS) entry which is preliminary data.</text>
</comment>
<feature type="region of interest" description="Disordered" evidence="2">
    <location>
        <begin position="1"/>
        <end position="40"/>
    </location>
</feature>
<evidence type="ECO:0000256" key="1">
    <source>
        <dbReference type="PROSITE-ProRule" id="PRU00042"/>
    </source>
</evidence>
<name>A0ABR3T910_9PEZI</name>
<dbReference type="Proteomes" id="UP001521116">
    <property type="component" value="Unassembled WGS sequence"/>
</dbReference>
<keyword evidence="1" id="KW-0862">Zinc</keyword>
<organism evidence="4 5">
    <name type="scientific">Neofusicoccum ribis</name>
    <dbReference type="NCBI Taxonomy" id="45134"/>
    <lineage>
        <taxon>Eukaryota</taxon>
        <taxon>Fungi</taxon>
        <taxon>Dikarya</taxon>
        <taxon>Ascomycota</taxon>
        <taxon>Pezizomycotina</taxon>
        <taxon>Dothideomycetes</taxon>
        <taxon>Dothideomycetes incertae sedis</taxon>
        <taxon>Botryosphaeriales</taxon>
        <taxon>Botryosphaeriaceae</taxon>
        <taxon>Neofusicoccum</taxon>
    </lineage>
</organism>
<feature type="compositionally biased region" description="Low complexity" evidence="2">
    <location>
        <begin position="26"/>
        <end position="40"/>
    </location>
</feature>
<feature type="region of interest" description="Disordered" evidence="2">
    <location>
        <begin position="466"/>
        <end position="485"/>
    </location>
</feature>
<dbReference type="SMART" id="SM00355">
    <property type="entry name" value="ZnF_C2H2"/>
    <property type="match status" value="3"/>
</dbReference>
<dbReference type="InterPro" id="IPR013087">
    <property type="entry name" value="Znf_C2H2_type"/>
</dbReference>
<feature type="compositionally biased region" description="Low complexity" evidence="2">
    <location>
        <begin position="132"/>
        <end position="149"/>
    </location>
</feature>
<protein>
    <recommendedName>
        <fullName evidence="3">C2H2-type domain-containing protein</fullName>
    </recommendedName>
</protein>
<sequence length="583" mass="65134">MSDDAFLPAQQGTKRTLSGSTRPKNQSLSSKASTLALSQASSQASSSTSLLQEESPVTPEIFAHIDAIKHIDDKLIFELLRSARFYASIQTGPSPSADSSRRTSTVPSLCSDNRSSIASSAMFSLFSKPSQGSLRSASSKAESSRGLSRSKSHMELRQTRQPSTKSDRSEASSASSSISRSRSVRHDSATMEKPLPPVPIKHTHAQSVPTNPAPQPTKNYACTFCEQTFKHRAYWLTHEEELHEQPRRWTCPDCYRSFFAEKKYRKHHYESHGCSTCGLKKDAERSLNVTERCSMQPVIEGKEGKPVRSKTCAEKAMLRVHNKKAYGCGFCVSLCRSWSERCEHVARHYEAGSSKNDWCFTNVVKSLLLQSELAIAWEKLMAKEHGMDKAAWPTFVWDKREARDLVRSMEQNGMVHEKVKAIAQNAYDLAHSEEGGTIEEPSAHAAEDMKQEMMTEQTPASEIQYLQPSHPTPADQRPHSTPVIPQQPLYTHQNTFSVSSMPEPPPAYSNCPQRASKEFELLSQAIDEHLASGPFVVDFDFNPTWDPMNMSPQPQQDEIVAFTHPGSYHAYTAAHPEKGEWPL</sequence>
<keyword evidence="1" id="KW-0479">Metal-binding</keyword>
<gene>
    <name evidence="4" type="ORF">SLS56_001324</name>
</gene>
<evidence type="ECO:0000313" key="4">
    <source>
        <dbReference type="EMBL" id="KAL1635972.1"/>
    </source>
</evidence>
<keyword evidence="1" id="KW-0863">Zinc-finger</keyword>
<dbReference type="EMBL" id="JAJVDC020000008">
    <property type="protein sequence ID" value="KAL1635972.1"/>
    <property type="molecule type" value="Genomic_DNA"/>
</dbReference>
<feature type="compositionally biased region" description="Polar residues" evidence="2">
    <location>
        <begin position="205"/>
        <end position="214"/>
    </location>
</feature>
<dbReference type="PROSITE" id="PS50157">
    <property type="entry name" value="ZINC_FINGER_C2H2_2"/>
    <property type="match status" value="1"/>
</dbReference>
<evidence type="ECO:0000256" key="2">
    <source>
        <dbReference type="SAM" id="MobiDB-lite"/>
    </source>
</evidence>
<feature type="domain" description="C2H2-type" evidence="3">
    <location>
        <begin position="220"/>
        <end position="248"/>
    </location>
</feature>
<evidence type="ECO:0000313" key="5">
    <source>
        <dbReference type="Proteomes" id="UP001521116"/>
    </source>
</evidence>
<evidence type="ECO:0000259" key="3">
    <source>
        <dbReference type="PROSITE" id="PS50157"/>
    </source>
</evidence>
<proteinExistence type="predicted"/>
<accession>A0ABR3T910</accession>